<reference evidence="5 6" key="1">
    <citation type="submission" date="2016-07" db="EMBL/GenBank/DDBJ databases">
        <title>Pervasive Adenine N6-methylation of Active Genes in Fungi.</title>
        <authorList>
            <consortium name="DOE Joint Genome Institute"/>
            <person name="Mondo S.J."/>
            <person name="Dannebaum R.O."/>
            <person name="Kuo R.C."/>
            <person name="Labutti K."/>
            <person name="Haridas S."/>
            <person name="Kuo A."/>
            <person name="Salamov A."/>
            <person name="Ahrendt S.R."/>
            <person name="Lipzen A."/>
            <person name="Sullivan W."/>
            <person name="Andreopoulos W.B."/>
            <person name="Clum A."/>
            <person name="Lindquist E."/>
            <person name="Daum C."/>
            <person name="Ramamoorthy G.K."/>
            <person name="Gryganskyi A."/>
            <person name="Culley D."/>
            <person name="Magnuson J.K."/>
            <person name="James T.Y."/>
            <person name="O'Malley M.A."/>
            <person name="Stajich J.E."/>
            <person name="Spatafora J.W."/>
            <person name="Visel A."/>
            <person name="Grigoriev I.V."/>
        </authorList>
    </citation>
    <scope>NUCLEOTIDE SEQUENCE [LARGE SCALE GENOMIC DNA]</scope>
    <source>
        <strain evidence="5 6">62-1032</strain>
    </source>
</reference>
<comment type="caution">
    <text evidence="5">The sequence shown here is derived from an EMBL/GenBank/DDBJ whole genome shotgun (WGS) entry which is preliminary data.</text>
</comment>
<evidence type="ECO:0000313" key="6">
    <source>
        <dbReference type="Proteomes" id="UP000193467"/>
    </source>
</evidence>
<dbReference type="InterPro" id="IPR035979">
    <property type="entry name" value="RBD_domain_sf"/>
</dbReference>
<dbReference type="Proteomes" id="UP000193467">
    <property type="component" value="Unassembled WGS sequence"/>
</dbReference>
<feature type="compositionally biased region" description="Low complexity" evidence="2">
    <location>
        <begin position="249"/>
        <end position="287"/>
    </location>
</feature>
<dbReference type="InterPro" id="IPR012677">
    <property type="entry name" value="Nucleotide-bd_a/b_plait_sf"/>
</dbReference>
<dbReference type="InParanoid" id="A0A1Y2FN81"/>
<dbReference type="GO" id="GO:0000381">
    <property type="term" value="P:regulation of alternative mRNA splicing, via spliceosome"/>
    <property type="evidence" value="ECO:0007669"/>
    <property type="project" value="TreeGrafter"/>
</dbReference>
<keyword evidence="1" id="KW-0694">RNA-binding</keyword>
<organism evidence="5 6">
    <name type="scientific">Leucosporidium creatinivorum</name>
    <dbReference type="NCBI Taxonomy" id="106004"/>
    <lineage>
        <taxon>Eukaryota</taxon>
        <taxon>Fungi</taxon>
        <taxon>Dikarya</taxon>
        <taxon>Basidiomycota</taxon>
        <taxon>Pucciniomycotina</taxon>
        <taxon>Microbotryomycetes</taxon>
        <taxon>Leucosporidiales</taxon>
        <taxon>Leucosporidium</taxon>
    </lineage>
</organism>
<dbReference type="CDD" id="cd21134">
    <property type="entry name" value="YTH"/>
    <property type="match status" value="1"/>
</dbReference>
<dbReference type="InterPro" id="IPR000504">
    <property type="entry name" value="RRM_dom"/>
</dbReference>
<dbReference type="EMBL" id="MCGR01000017">
    <property type="protein sequence ID" value="ORY84676.1"/>
    <property type="molecule type" value="Genomic_DNA"/>
</dbReference>
<feature type="region of interest" description="Disordered" evidence="2">
    <location>
        <begin position="239"/>
        <end position="295"/>
    </location>
</feature>
<dbReference type="Pfam" id="PF04146">
    <property type="entry name" value="YTH"/>
    <property type="match status" value="1"/>
</dbReference>
<dbReference type="GO" id="GO:0003729">
    <property type="term" value="F:mRNA binding"/>
    <property type="evidence" value="ECO:0007669"/>
    <property type="project" value="TreeGrafter"/>
</dbReference>
<accession>A0A1Y2FN81</accession>
<dbReference type="PROSITE" id="PS50102">
    <property type="entry name" value="RRM"/>
    <property type="match status" value="1"/>
</dbReference>
<dbReference type="GO" id="GO:0000398">
    <property type="term" value="P:mRNA splicing, via spliceosome"/>
    <property type="evidence" value="ECO:0007669"/>
    <property type="project" value="TreeGrafter"/>
</dbReference>
<dbReference type="Gene3D" id="3.10.590.10">
    <property type="entry name" value="ph1033 like domains"/>
    <property type="match status" value="1"/>
</dbReference>
<dbReference type="InterPro" id="IPR007275">
    <property type="entry name" value="YTH_domain"/>
</dbReference>
<dbReference type="CDD" id="cd00590">
    <property type="entry name" value="RRM_SF"/>
    <property type="match status" value="1"/>
</dbReference>
<dbReference type="GO" id="GO:1990247">
    <property type="term" value="F:N6-methyladenosine-containing RNA reader activity"/>
    <property type="evidence" value="ECO:0007669"/>
    <property type="project" value="TreeGrafter"/>
</dbReference>
<dbReference type="OrthoDB" id="2536451at2759"/>
<evidence type="ECO:0000259" key="4">
    <source>
        <dbReference type="PROSITE" id="PS50882"/>
    </source>
</evidence>
<feature type="domain" description="RRM" evidence="3">
    <location>
        <begin position="1"/>
        <end position="78"/>
    </location>
</feature>
<keyword evidence="6" id="KW-1185">Reference proteome</keyword>
<dbReference type="PANTHER" id="PTHR12357">
    <property type="entry name" value="YTH YT521-B HOMOLOGY DOMAIN-CONTAINING"/>
    <property type="match status" value="1"/>
</dbReference>
<gene>
    <name evidence="5" type="ORF">BCR35DRAFT_302992</name>
</gene>
<evidence type="ECO:0000256" key="1">
    <source>
        <dbReference type="PROSITE-ProRule" id="PRU00176"/>
    </source>
</evidence>
<dbReference type="STRING" id="106004.A0A1Y2FN81"/>
<dbReference type="AlphaFoldDB" id="A0A1Y2FN81"/>
<protein>
    <submittedName>
        <fullName evidence="5">YT521-B-like domain-domain-containing protein</fullName>
    </submittedName>
</protein>
<feature type="compositionally biased region" description="Low complexity" evidence="2">
    <location>
        <begin position="125"/>
        <end position="142"/>
    </location>
</feature>
<dbReference type="GO" id="GO:0005654">
    <property type="term" value="C:nucleoplasm"/>
    <property type="evidence" value="ECO:0007669"/>
    <property type="project" value="TreeGrafter"/>
</dbReference>
<evidence type="ECO:0000259" key="3">
    <source>
        <dbReference type="PROSITE" id="PS50102"/>
    </source>
</evidence>
<name>A0A1Y2FN81_9BASI</name>
<feature type="domain" description="YTH" evidence="4">
    <location>
        <begin position="151"/>
        <end position="344"/>
    </location>
</feature>
<dbReference type="SUPFAM" id="SSF54928">
    <property type="entry name" value="RNA-binding domain, RBD"/>
    <property type="match status" value="1"/>
</dbReference>
<dbReference type="PANTHER" id="PTHR12357:SF3">
    <property type="entry name" value="YTH DOMAIN-CONTAINING PROTEIN 1"/>
    <property type="match status" value="1"/>
</dbReference>
<dbReference type="InterPro" id="IPR045168">
    <property type="entry name" value="YTH_prot"/>
</dbReference>
<feature type="region of interest" description="Disordered" evidence="2">
    <location>
        <begin position="122"/>
        <end position="142"/>
    </location>
</feature>
<evidence type="ECO:0000256" key="2">
    <source>
        <dbReference type="SAM" id="MobiDB-lite"/>
    </source>
</evidence>
<dbReference type="PROSITE" id="PS50882">
    <property type="entry name" value="YTH"/>
    <property type="match status" value="1"/>
</dbReference>
<sequence>MWVGNVPADATEGELWVFFSQRPPLLDDKSPLESVTGIESLHLIARSNCAFVNFISNEHLQHAIAHSNGLPLRPSDRKCKPLVCRVRMREDDAKSGVGAQRGGGLHKAYVKALQAEKAALEGLASRTRSPSPSGSSTSSTTSDLFAEHFPKRYFILKAHDVFSLEESIRTGLWSTQGHNEAVLDQAYRTSSEGVYIFFSANKSGSWAGYARMAGPIFNQDGASPSSSAPPSLPLHEALSGLQQQPSGLPVPASADSVSPVSPSSASLSPLESTGSSDSSLQRPSPSRTESGGIPFRVEWLRTEPLPFARTRQILNSFNSGREVKISRDGTEVEPVAGEQLIQELWRDLQPGASPLGSSFNLTHPAPGVGPPPASNRGRRPSRTSPSHHVPILYPT</sequence>
<dbReference type="Gene3D" id="3.30.70.330">
    <property type="match status" value="1"/>
</dbReference>
<proteinExistence type="predicted"/>
<evidence type="ECO:0000313" key="5">
    <source>
        <dbReference type="EMBL" id="ORY84676.1"/>
    </source>
</evidence>
<feature type="region of interest" description="Disordered" evidence="2">
    <location>
        <begin position="349"/>
        <end position="395"/>
    </location>
</feature>